<dbReference type="InterPro" id="IPR036291">
    <property type="entry name" value="NAD(P)-bd_dom_sf"/>
</dbReference>
<reference evidence="4 5" key="1">
    <citation type="submission" date="2015-01" db="EMBL/GenBank/DDBJ databases">
        <title>The Genome Sequence of Exophiala mesophila CBS40295.</title>
        <authorList>
            <consortium name="The Broad Institute Genomics Platform"/>
            <person name="Cuomo C."/>
            <person name="de Hoog S."/>
            <person name="Gorbushina A."/>
            <person name="Stielow B."/>
            <person name="Teixiera M."/>
            <person name="Abouelleil A."/>
            <person name="Chapman S.B."/>
            <person name="Priest M."/>
            <person name="Young S.K."/>
            <person name="Wortman J."/>
            <person name="Nusbaum C."/>
            <person name="Birren B."/>
        </authorList>
    </citation>
    <scope>NUCLEOTIDE SEQUENCE [LARGE SCALE GENOMIC DNA]</scope>
    <source>
        <strain evidence="4 5">CBS 40295</strain>
    </source>
</reference>
<protein>
    <recommendedName>
        <fullName evidence="3">NmrA-like domain-containing protein</fullName>
    </recommendedName>
</protein>
<dbReference type="Pfam" id="PF05368">
    <property type="entry name" value="NmrA"/>
    <property type="match status" value="1"/>
</dbReference>
<dbReference type="PANTHER" id="PTHR47706:SF2">
    <property type="entry name" value="ISOFLAVONE REDUCTASE FAMILY PROTEIN (AFU_ORTHOLOGUE AFUA_2G05290)"/>
    <property type="match status" value="1"/>
</dbReference>
<evidence type="ECO:0000259" key="3">
    <source>
        <dbReference type="Pfam" id="PF05368"/>
    </source>
</evidence>
<dbReference type="AlphaFoldDB" id="A0A0D1ZQM3"/>
<dbReference type="Gene3D" id="3.40.50.720">
    <property type="entry name" value="NAD(P)-binding Rossmann-like Domain"/>
    <property type="match status" value="1"/>
</dbReference>
<dbReference type="GO" id="GO:0016491">
    <property type="term" value="F:oxidoreductase activity"/>
    <property type="evidence" value="ECO:0007669"/>
    <property type="project" value="UniProtKB-KW"/>
</dbReference>
<keyword evidence="1" id="KW-0521">NADP</keyword>
<dbReference type="PANTHER" id="PTHR47706">
    <property type="entry name" value="NMRA-LIKE FAMILY PROTEIN"/>
    <property type="match status" value="1"/>
</dbReference>
<keyword evidence="2" id="KW-0560">Oxidoreductase</keyword>
<evidence type="ECO:0000313" key="5">
    <source>
        <dbReference type="Proteomes" id="UP000054302"/>
    </source>
</evidence>
<evidence type="ECO:0000256" key="2">
    <source>
        <dbReference type="ARBA" id="ARBA00023002"/>
    </source>
</evidence>
<dbReference type="InterPro" id="IPR008030">
    <property type="entry name" value="NmrA-like"/>
</dbReference>
<dbReference type="SUPFAM" id="SSF51735">
    <property type="entry name" value="NAD(P)-binding Rossmann-fold domains"/>
    <property type="match status" value="1"/>
</dbReference>
<name>A0A0D1ZQM3_EXOME</name>
<accession>A0A0D1ZQM3</accession>
<dbReference type="EMBL" id="KN847525">
    <property type="protein sequence ID" value="KIV89048.1"/>
    <property type="molecule type" value="Genomic_DNA"/>
</dbReference>
<feature type="domain" description="NmrA-like" evidence="3">
    <location>
        <begin position="93"/>
        <end position="297"/>
    </location>
</feature>
<dbReference type="OrthoDB" id="10000533at2759"/>
<gene>
    <name evidence="4" type="ORF">PV10_08662</name>
</gene>
<proteinExistence type="predicted"/>
<evidence type="ECO:0000313" key="4">
    <source>
        <dbReference type="EMBL" id="KIV89048.1"/>
    </source>
</evidence>
<organism evidence="4 5">
    <name type="scientific">Exophiala mesophila</name>
    <name type="common">Black yeast-like fungus</name>
    <dbReference type="NCBI Taxonomy" id="212818"/>
    <lineage>
        <taxon>Eukaryota</taxon>
        <taxon>Fungi</taxon>
        <taxon>Dikarya</taxon>
        <taxon>Ascomycota</taxon>
        <taxon>Pezizomycotina</taxon>
        <taxon>Eurotiomycetes</taxon>
        <taxon>Chaetothyriomycetidae</taxon>
        <taxon>Chaetothyriales</taxon>
        <taxon>Herpotrichiellaceae</taxon>
        <taxon>Exophiala</taxon>
    </lineage>
</organism>
<dbReference type="GeneID" id="27326507"/>
<dbReference type="Gene3D" id="3.90.25.10">
    <property type="entry name" value="UDP-galactose 4-epimerase, domain 1"/>
    <property type="match status" value="1"/>
</dbReference>
<dbReference type="InterPro" id="IPR051609">
    <property type="entry name" value="NmrA/Isoflavone_reductase-like"/>
</dbReference>
<evidence type="ECO:0000256" key="1">
    <source>
        <dbReference type="ARBA" id="ARBA00022857"/>
    </source>
</evidence>
<dbReference type="Proteomes" id="UP000054302">
    <property type="component" value="Unassembled WGS sequence"/>
</dbReference>
<keyword evidence="5" id="KW-1185">Reference proteome</keyword>
<dbReference type="RefSeq" id="XP_016220622.1">
    <property type="nucleotide sequence ID" value="XM_016373711.1"/>
</dbReference>
<sequence>MVTLFASATISLLSDLLLLLPDPRHPSFRDNLMISAHHPHRLQLWHLHPPPLPSLSSVLLLSSTAVLGSFDLKTMDPLDFQLAPHSAPTEAYGAPIAYVDYSSGPSLTAALQGCQIVISVLKILDPQAMIDTHLALLAACVTAKISRFSPSDWSLGPLSHSQVDLLESRNQLWKSCSELAAEHGIYCADFQNGAFMNYFAQGKKFPNDKEGQAEEAYALGGLKDGMMLKYINLPSQKLIIPLTSDGTPSLITMTLLDDIGKFVAAAIDLPPEQWQGHLSMAGDTFTYEHVYSLMQDQGLVLPHETTTIDQCQTLIDDLDKALTHHFSLETLIEKMVAQMIQVHCRGEIGGGQLQPTLNQLCPEVKSTTIAEYLQRVYRSRT</sequence>
<dbReference type="VEuPathDB" id="FungiDB:PV10_08662"/>